<dbReference type="InterPro" id="IPR051055">
    <property type="entry name" value="PIF1_helicase"/>
</dbReference>
<dbReference type="SMART" id="SM00382">
    <property type="entry name" value="AAA"/>
    <property type="match status" value="1"/>
</dbReference>
<name>A0ABT8F462_9BACT</name>
<dbReference type="Gene3D" id="1.10.10.1390">
    <property type="entry name" value="ATP-dependent DNA helicase RecQ"/>
    <property type="match status" value="1"/>
</dbReference>
<evidence type="ECO:0000313" key="3">
    <source>
        <dbReference type="Proteomes" id="UP001168552"/>
    </source>
</evidence>
<dbReference type="InterPro" id="IPR003593">
    <property type="entry name" value="AAA+_ATPase"/>
</dbReference>
<dbReference type="Proteomes" id="UP001168552">
    <property type="component" value="Unassembled WGS sequence"/>
</dbReference>
<accession>A0ABT8F462</accession>
<evidence type="ECO:0000313" key="2">
    <source>
        <dbReference type="EMBL" id="MDN4165059.1"/>
    </source>
</evidence>
<reference evidence="2" key="1">
    <citation type="submission" date="2023-06" db="EMBL/GenBank/DDBJ databases">
        <title>Cytophagales bacterium Strain LB-30, isolated from soil.</title>
        <authorList>
            <person name="Liu B."/>
        </authorList>
    </citation>
    <scope>NUCLEOTIDE SEQUENCE</scope>
    <source>
        <strain evidence="2">LB-30</strain>
    </source>
</reference>
<keyword evidence="3" id="KW-1185">Reference proteome</keyword>
<evidence type="ECO:0000259" key="1">
    <source>
        <dbReference type="SMART" id="SM00382"/>
    </source>
</evidence>
<gene>
    <name evidence="2" type="ORF">QWY31_06070</name>
</gene>
<dbReference type="EMBL" id="JAUHJS010000003">
    <property type="protein sequence ID" value="MDN4165059.1"/>
    <property type="molecule type" value="Genomic_DNA"/>
</dbReference>
<protein>
    <submittedName>
        <fullName evidence="2">Helix-turn-helix domain-containing protein</fullName>
    </submittedName>
</protein>
<dbReference type="Pfam" id="PF05970">
    <property type="entry name" value="PIF1"/>
    <property type="match status" value="1"/>
</dbReference>
<dbReference type="Gene3D" id="3.40.50.300">
    <property type="entry name" value="P-loop containing nucleotide triphosphate hydrolases"/>
    <property type="match status" value="2"/>
</dbReference>
<dbReference type="CDD" id="cd18809">
    <property type="entry name" value="SF1_C_RecD"/>
    <property type="match status" value="1"/>
</dbReference>
<dbReference type="Gene3D" id="2.30.30.940">
    <property type="match status" value="1"/>
</dbReference>
<proteinExistence type="predicted"/>
<dbReference type="RefSeq" id="WP_320003589.1">
    <property type="nucleotide sequence ID" value="NZ_JAUHJS010000003.1"/>
</dbReference>
<organism evidence="2 3">
    <name type="scientific">Shiella aurantiaca</name>
    <dbReference type="NCBI Taxonomy" id="3058365"/>
    <lineage>
        <taxon>Bacteria</taxon>
        <taxon>Pseudomonadati</taxon>
        <taxon>Bacteroidota</taxon>
        <taxon>Cytophagia</taxon>
        <taxon>Cytophagales</taxon>
        <taxon>Shiellaceae</taxon>
        <taxon>Shiella</taxon>
    </lineage>
</organism>
<feature type="domain" description="AAA+ ATPase" evidence="1">
    <location>
        <begin position="19"/>
        <end position="277"/>
    </location>
</feature>
<dbReference type="PANTHER" id="PTHR47642">
    <property type="entry name" value="ATP-DEPENDENT DNA HELICASE"/>
    <property type="match status" value="1"/>
</dbReference>
<dbReference type="SUPFAM" id="SSF52540">
    <property type="entry name" value="P-loop containing nucleoside triphosphate hydrolases"/>
    <property type="match status" value="2"/>
</dbReference>
<dbReference type="InterPro" id="IPR027417">
    <property type="entry name" value="P-loop_NTPase"/>
</dbReference>
<dbReference type="InterPro" id="IPR010285">
    <property type="entry name" value="DNA_helicase_pif1-like_DEAD"/>
</dbReference>
<sequence length="731" mass="83062">MIYQFSPAAQLAIDYANTTHRHIFLTGKAGTGKTTLLHHIIKNTYKQVAVAAPTGIAAINAGGVTLHSLLHLPFGTFIPENTSSDWSEDTMVYTPKRFLSQLKMGNTKRDLLRQLELLVIDEVSMLRADMLDCIDCVLRSVRRKSEPFGGLQILFFGDLSQLPPVIKNSEKALLSRYYPSGYFFEAQALQKSPMVTITLDTIFRQSDADFIEILNKLRSNDLSTEDIERLNTHYRSPEEQRALDGYIHITTHNRKADDINQQALQRLEGKLFPYKARISGDFPENMYPLAGQLEVKLGAQVMFVKNDTDGRYFNGKIGEVVHLTEEEIQVRVKDTDLPITVHPYSWENKRYRLNADTHEIEEEVMGTFTHFPLKLAWAITVHKSQGLTFDKAILDLSESFAPGQMYVALSRLTSLQGLVLSSRIPQLSIANDEALIHFEEAQPQAEEIARQLTHDREAYLYRLAKESFTFQPLLYAFSNHLKEFDKEETRSAKQVHLSWTLEQQKAIQQLQDIALKFQASLEKYKQEDFSQAQLSERIEKAEAYFIPLMDQVIEGFHKHLRQLSEQKRIKGYIKEVEALLAQIKARAMAIQKAGAFFRAIQENRSLSKEDVKALLPQTHTVVGKVKTEKPSKRPTAEVSFEMFREGKSVEEIAQARGFVVGTIMGHLCSYVEKGEIAASQLITEEKLEKALTVIRSSEDKSFSAIKGQLGDDFDYADIRVVMAHYATLDGE</sequence>
<dbReference type="PANTHER" id="PTHR47642:SF7">
    <property type="entry name" value="ATP-DEPENDENT DNA HELICASE PIF1"/>
    <property type="match status" value="1"/>
</dbReference>
<dbReference type="Pfam" id="PF14493">
    <property type="entry name" value="HTH_40"/>
    <property type="match status" value="1"/>
</dbReference>
<dbReference type="InterPro" id="IPR029491">
    <property type="entry name" value="Helicase_HTH"/>
</dbReference>
<comment type="caution">
    <text evidence="2">The sequence shown here is derived from an EMBL/GenBank/DDBJ whole genome shotgun (WGS) entry which is preliminary data.</text>
</comment>